<organism evidence="1 2">
    <name type="scientific">Labrys wisconsinensis</name>
    <dbReference type="NCBI Taxonomy" id="425677"/>
    <lineage>
        <taxon>Bacteria</taxon>
        <taxon>Pseudomonadati</taxon>
        <taxon>Pseudomonadota</taxon>
        <taxon>Alphaproteobacteria</taxon>
        <taxon>Hyphomicrobiales</taxon>
        <taxon>Xanthobacteraceae</taxon>
        <taxon>Labrys</taxon>
    </lineage>
</organism>
<reference evidence="1 2" key="1">
    <citation type="submission" date="2023-07" db="EMBL/GenBank/DDBJ databases">
        <title>Genomic Encyclopedia of Type Strains, Phase IV (KMG-IV): sequencing the most valuable type-strain genomes for metagenomic binning, comparative biology and taxonomic classification.</title>
        <authorList>
            <person name="Goeker M."/>
        </authorList>
    </citation>
    <scope>NUCLEOTIDE SEQUENCE [LARGE SCALE GENOMIC DNA]</scope>
    <source>
        <strain evidence="1 2">DSM 19619</strain>
    </source>
</reference>
<name>A0ABU0JFZ5_9HYPH</name>
<proteinExistence type="predicted"/>
<sequence length="194" mass="21736">MKKRRERVVAVVHTRHGRVELRALTRPSQPWELKEREPGTGRYKRETKDEIMQLAEANRRRLGVSEAELRSQLAGSFLGRLRLAGEINAQQFAAGERWGAVVARYARLMGIPLATPKSPSTILTDGGPWRQEEDQSDEAIARIRRDYADAYTALIDLPDGRAALAALKAAIIADRPASLGDLRCGLNVLCRLWR</sequence>
<evidence type="ECO:0000313" key="1">
    <source>
        <dbReference type="EMBL" id="MDQ0473208.1"/>
    </source>
</evidence>
<gene>
    <name evidence="1" type="ORF">QO011_006242</name>
</gene>
<dbReference type="Proteomes" id="UP001242480">
    <property type="component" value="Unassembled WGS sequence"/>
</dbReference>
<comment type="caution">
    <text evidence="1">The sequence shown here is derived from an EMBL/GenBank/DDBJ whole genome shotgun (WGS) entry which is preliminary data.</text>
</comment>
<protein>
    <submittedName>
        <fullName evidence="1">Uncharacterized protein</fullName>
    </submittedName>
</protein>
<dbReference type="RefSeq" id="WP_307281167.1">
    <property type="nucleotide sequence ID" value="NZ_JAUSVX010000015.1"/>
</dbReference>
<evidence type="ECO:0000313" key="2">
    <source>
        <dbReference type="Proteomes" id="UP001242480"/>
    </source>
</evidence>
<accession>A0ABU0JFZ5</accession>
<keyword evidence="2" id="KW-1185">Reference proteome</keyword>
<dbReference type="EMBL" id="JAUSVX010000015">
    <property type="protein sequence ID" value="MDQ0473208.1"/>
    <property type="molecule type" value="Genomic_DNA"/>
</dbReference>